<organism evidence="1">
    <name type="scientific">Rhizophora mucronata</name>
    <name type="common">Asiatic mangrove</name>
    <dbReference type="NCBI Taxonomy" id="61149"/>
    <lineage>
        <taxon>Eukaryota</taxon>
        <taxon>Viridiplantae</taxon>
        <taxon>Streptophyta</taxon>
        <taxon>Embryophyta</taxon>
        <taxon>Tracheophyta</taxon>
        <taxon>Spermatophyta</taxon>
        <taxon>Magnoliopsida</taxon>
        <taxon>eudicotyledons</taxon>
        <taxon>Gunneridae</taxon>
        <taxon>Pentapetalae</taxon>
        <taxon>rosids</taxon>
        <taxon>fabids</taxon>
        <taxon>Malpighiales</taxon>
        <taxon>Rhizophoraceae</taxon>
        <taxon>Rhizophora</taxon>
    </lineage>
</organism>
<proteinExistence type="predicted"/>
<dbReference type="AlphaFoldDB" id="A0A2P2NPA4"/>
<reference evidence="1" key="1">
    <citation type="submission" date="2018-02" db="EMBL/GenBank/DDBJ databases">
        <title>Rhizophora mucronata_Transcriptome.</title>
        <authorList>
            <person name="Meera S.P."/>
            <person name="Sreeshan A."/>
            <person name="Augustine A."/>
        </authorList>
    </citation>
    <scope>NUCLEOTIDE SEQUENCE</scope>
    <source>
        <tissue evidence="1">Leaf</tissue>
    </source>
</reference>
<sequence length="34" mass="4097">MLSCRTIIFFRFNHYPVSFNTVRFQIENCLALQS</sequence>
<protein>
    <submittedName>
        <fullName evidence="1">Uncharacterized protein</fullName>
    </submittedName>
</protein>
<accession>A0A2P2NPA4</accession>
<dbReference type="EMBL" id="GGEC01063736">
    <property type="protein sequence ID" value="MBX44220.1"/>
    <property type="molecule type" value="Transcribed_RNA"/>
</dbReference>
<name>A0A2P2NPA4_RHIMU</name>
<evidence type="ECO:0000313" key="1">
    <source>
        <dbReference type="EMBL" id="MBX44220.1"/>
    </source>
</evidence>